<dbReference type="PANTHER" id="PTHR43540:SF1">
    <property type="entry name" value="ISOCHORISMATASE HYDROLASE"/>
    <property type="match status" value="1"/>
</dbReference>
<name>A0A9E3ZTV6_9ENTE</name>
<reference evidence="4" key="2">
    <citation type="submission" date="2021-11" db="EMBL/GenBank/DDBJ databases">
        <authorList>
            <person name="Gilroy R."/>
        </authorList>
    </citation>
    <scope>NUCLEOTIDE SEQUENCE</scope>
    <source>
        <strain evidence="4">150</strain>
    </source>
</reference>
<dbReference type="PANTHER" id="PTHR43540">
    <property type="entry name" value="PEROXYUREIDOACRYLATE/UREIDOACRYLATE AMIDOHYDROLASE-RELATED"/>
    <property type="match status" value="1"/>
</dbReference>
<evidence type="ECO:0000256" key="2">
    <source>
        <dbReference type="ARBA" id="ARBA00022801"/>
    </source>
</evidence>
<comment type="similarity">
    <text evidence="1">Belongs to the isochorismatase family.</text>
</comment>
<evidence type="ECO:0000259" key="3">
    <source>
        <dbReference type="Pfam" id="PF00857"/>
    </source>
</evidence>
<dbReference type="AlphaFoldDB" id="A0A9E3ZTV6"/>
<feature type="domain" description="Isochorismatase-like" evidence="3">
    <location>
        <begin position="28"/>
        <end position="217"/>
    </location>
</feature>
<dbReference type="Proteomes" id="UP000813384">
    <property type="component" value="Unassembled WGS sequence"/>
</dbReference>
<accession>A0A9E3ZTV6</accession>
<dbReference type="Pfam" id="PF00857">
    <property type="entry name" value="Isochorismatase"/>
    <property type="match status" value="1"/>
</dbReference>
<evidence type="ECO:0000313" key="4">
    <source>
        <dbReference type="EMBL" id="MCC9274400.1"/>
    </source>
</evidence>
<proteinExistence type="inferred from homology"/>
<dbReference type="InterPro" id="IPR050272">
    <property type="entry name" value="Isochorismatase-like_hydrls"/>
</dbReference>
<dbReference type="InterPro" id="IPR036380">
    <property type="entry name" value="Isochorismatase-like_sf"/>
</dbReference>
<keyword evidence="2 4" id="KW-0378">Hydrolase</keyword>
<evidence type="ECO:0000313" key="5">
    <source>
        <dbReference type="Proteomes" id="UP000813384"/>
    </source>
</evidence>
<dbReference type="CDD" id="cd00431">
    <property type="entry name" value="cysteine_hydrolases"/>
    <property type="match status" value="1"/>
</dbReference>
<dbReference type="GO" id="GO:0016787">
    <property type="term" value="F:hydrolase activity"/>
    <property type="evidence" value="ECO:0007669"/>
    <property type="project" value="UniProtKB-KW"/>
</dbReference>
<sequence>MKVNNRYCSFYYRNDPVTHEISYRPNETALMLIDLQNYFVDRPDFGSEQEAHEWEEMYRYIHETVIPNNERLLTFARENEILVVHAVIESSFEDGRERSLSHRRPTFNNIIIAPNTYESKIIEPLTPQKNEVMIKKTAHSAVDSSLVLLLNNLGITDIIATGLVTDQCVSSTVRGLSDHNFRVWVVEDATMAGTFELRDNELTILNNTYCNVVNTEEIVNVLSKDESEREN</sequence>
<comment type="caution">
    <text evidence="4">The sequence shown here is derived from an EMBL/GenBank/DDBJ whole genome shotgun (WGS) entry which is preliminary data.</text>
</comment>
<organism evidence="4 5">
    <name type="scientific">Enterococcus aquimarinus</name>
    <dbReference type="NCBI Taxonomy" id="328396"/>
    <lineage>
        <taxon>Bacteria</taxon>
        <taxon>Bacillati</taxon>
        <taxon>Bacillota</taxon>
        <taxon>Bacilli</taxon>
        <taxon>Lactobacillales</taxon>
        <taxon>Enterococcaceae</taxon>
        <taxon>Enterococcus</taxon>
    </lineage>
</organism>
<evidence type="ECO:0000256" key="1">
    <source>
        <dbReference type="ARBA" id="ARBA00006336"/>
    </source>
</evidence>
<dbReference type="Gene3D" id="3.40.50.850">
    <property type="entry name" value="Isochorismatase-like"/>
    <property type="match status" value="1"/>
</dbReference>
<protein>
    <submittedName>
        <fullName evidence="4">Cysteine hydrolase</fullName>
    </submittedName>
</protein>
<dbReference type="SUPFAM" id="SSF52499">
    <property type="entry name" value="Isochorismatase-like hydrolases"/>
    <property type="match status" value="1"/>
</dbReference>
<dbReference type="EMBL" id="JAJJVO010000131">
    <property type="protein sequence ID" value="MCC9274400.1"/>
    <property type="molecule type" value="Genomic_DNA"/>
</dbReference>
<gene>
    <name evidence="4" type="ORF">K8V42_08945</name>
</gene>
<reference evidence="4" key="1">
    <citation type="journal article" date="2021" name="PeerJ">
        <title>Extensive microbial diversity within the chicken gut microbiome revealed by metagenomics and culture.</title>
        <authorList>
            <person name="Gilroy R."/>
            <person name="Ravi A."/>
            <person name="Getino M."/>
            <person name="Pursley I."/>
            <person name="Horton D.L."/>
            <person name="Alikhan N.F."/>
            <person name="Baker D."/>
            <person name="Gharbi K."/>
            <person name="Hall N."/>
            <person name="Watson M."/>
            <person name="Adriaenssens E.M."/>
            <person name="Foster-Nyarko E."/>
            <person name="Jarju S."/>
            <person name="Secka A."/>
            <person name="Antonio M."/>
            <person name="Oren A."/>
            <person name="Chaudhuri R.R."/>
            <person name="La Ragione R."/>
            <person name="Hildebrand F."/>
            <person name="Pallen M.J."/>
        </authorList>
    </citation>
    <scope>NUCLEOTIDE SEQUENCE</scope>
    <source>
        <strain evidence="4">150</strain>
    </source>
</reference>
<dbReference type="InterPro" id="IPR000868">
    <property type="entry name" value="Isochorismatase-like_dom"/>
</dbReference>